<dbReference type="GO" id="GO:0004672">
    <property type="term" value="F:protein kinase activity"/>
    <property type="evidence" value="ECO:0007669"/>
    <property type="project" value="InterPro"/>
</dbReference>
<evidence type="ECO:0000259" key="18">
    <source>
        <dbReference type="PROSITE" id="PS51194"/>
    </source>
</evidence>
<evidence type="ECO:0000256" key="15">
    <source>
        <dbReference type="SAM" id="Phobius"/>
    </source>
</evidence>
<gene>
    <name evidence="20" type="ORF">C2E21_8171</name>
</gene>
<evidence type="ECO:0000259" key="17">
    <source>
        <dbReference type="PROSITE" id="PS51192"/>
    </source>
</evidence>
<feature type="domain" description="Protein kinase" evidence="16">
    <location>
        <begin position="3568"/>
        <end position="3848"/>
    </location>
</feature>
<feature type="domain" description="Helicase C-terminal" evidence="18">
    <location>
        <begin position="773"/>
        <end position="976"/>
    </location>
</feature>
<feature type="region of interest" description="Disordered" evidence="14">
    <location>
        <begin position="3409"/>
        <end position="3439"/>
    </location>
</feature>
<dbReference type="SMART" id="SM00487">
    <property type="entry name" value="DEXDc"/>
    <property type="match status" value="2"/>
</dbReference>
<dbReference type="SUPFAM" id="SSF81296">
    <property type="entry name" value="E set domains"/>
    <property type="match status" value="1"/>
</dbReference>
<dbReference type="SUPFAM" id="SSF52058">
    <property type="entry name" value="L domain-like"/>
    <property type="match status" value="1"/>
</dbReference>
<evidence type="ECO:0000256" key="12">
    <source>
        <dbReference type="ARBA" id="ARBA00055371"/>
    </source>
</evidence>
<dbReference type="Gene3D" id="2.60.40.150">
    <property type="entry name" value="C2 domain"/>
    <property type="match status" value="2"/>
</dbReference>
<feature type="region of interest" description="Disordered" evidence="14">
    <location>
        <begin position="1"/>
        <end position="20"/>
    </location>
</feature>
<dbReference type="OrthoDB" id="5575at2759"/>
<feature type="domain" description="Helicase C-terminal" evidence="18">
    <location>
        <begin position="1639"/>
        <end position="1844"/>
    </location>
</feature>
<dbReference type="FunFam" id="3.40.50.300:FF:000062">
    <property type="entry name" value="U5 small nuclear ribonucleoprotein helicase"/>
    <property type="match status" value="1"/>
</dbReference>
<dbReference type="GO" id="GO:0006779">
    <property type="term" value="P:porphyrin-containing compound biosynthetic process"/>
    <property type="evidence" value="ECO:0007669"/>
    <property type="project" value="InterPro"/>
</dbReference>
<dbReference type="PANTHER" id="PTHR47961">
    <property type="entry name" value="DNA POLYMERASE THETA, PUTATIVE (AFU_ORTHOLOGUE AFUA_1G05260)-RELATED"/>
    <property type="match status" value="1"/>
</dbReference>
<organism evidence="20 21">
    <name type="scientific">Chlorella sorokiniana</name>
    <name type="common">Freshwater green alga</name>
    <dbReference type="NCBI Taxonomy" id="3076"/>
    <lineage>
        <taxon>Eukaryota</taxon>
        <taxon>Viridiplantae</taxon>
        <taxon>Chlorophyta</taxon>
        <taxon>core chlorophytes</taxon>
        <taxon>Trebouxiophyceae</taxon>
        <taxon>Chlorellales</taxon>
        <taxon>Chlorellaceae</taxon>
        <taxon>Chlorella clade</taxon>
        <taxon>Chlorella</taxon>
    </lineage>
</organism>
<dbReference type="PROSITE" id="PS51194">
    <property type="entry name" value="HELICASE_CTER"/>
    <property type="match status" value="2"/>
</dbReference>
<feature type="domain" description="Radical SAM core" evidence="19">
    <location>
        <begin position="3891"/>
        <end position="4123"/>
    </location>
</feature>
<dbReference type="InterPro" id="IPR017441">
    <property type="entry name" value="Protein_kinase_ATP_BS"/>
</dbReference>
<dbReference type="FunFam" id="1.10.3380.10:FF:000002">
    <property type="entry name" value="Activating signal cointegrator 1 complex subunit 3"/>
    <property type="match status" value="1"/>
</dbReference>
<dbReference type="Pfam" id="PF07714">
    <property type="entry name" value="PK_Tyr_Ser-Thr"/>
    <property type="match status" value="1"/>
</dbReference>
<evidence type="ECO:0000256" key="2">
    <source>
        <dbReference type="ARBA" id="ARBA00006100"/>
    </source>
</evidence>
<dbReference type="InterPro" id="IPR001650">
    <property type="entry name" value="Helicase_C-like"/>
</dbReference>
<evidence type="ECO:0000256" key="13">
    <source>
        <dbReference type="PROSITE-ProRule" id="PRU10141"/>
    </source>
</evidence>
<comment type="subcellular location">
    <subcellularLocation>
        <location evidence="1">Cytoplasm</location>
        <location evidence="1">Cytoskeleton</location>
        <location evidence="1">Cilium axoneme</location>
    </subcellularLocation>
</comment>
<feature type="domain" description="Helicase ATP-binding" evidence="17">
    <location>
        <begin position="1409"/>
        <end position="1603"/>
    </location>
</feature>
<dbReference type="SFLD" id="SFLDG01065">
    <property type="entry name" value="anaerobic_coproporphyrinogen-I"/>
    <property type="match status" value="1"/>
</dbReference>
<dbReference type="InterPro" id="IPR003593">
    <property type="entry name" value="AAA+_ATPase"/>
</dbReference>
<dbReference type="Gene3D" id="1.10.510.10">
    <property type="entry name" value="Transferase(Phosphotransferase) domain 1"/>
    <property type="match status" value="2"/>
</dbReference>
<keyword evidence="15" id="KW-0472">Membrane</keyword>
<dbReference type="InterPro" id="IPR000719">
    <property type="entry name" value="Prot_kinase_dom"/>
</dbReference>
<dbReference type="InterPro" id="IPR011009">
    <property type="entry name" value="Kinase-like_dom_sf"/>
</dbReference>
<keyword evidence="9 13" id="KW-0067">ATP-binding</keyword>
<dbReference type="InterPro" id="IPR007197">
    <property type="entry name" value="rSAM"/>
</dbReference>
<dbReference type="GO" id="GO:0180022">
    <property type="term" value="C:RQC-trigger complex"/>
    <property type="evidence" value="ECO:0007669"/>
    <property type="project" value="UniProtKB-ARBA"/>
</dbReference>
<feature type="region of interest" description="Disordered" evidence="14">
    <location>
        <begin position="2731"/>
        <end position="2872"/>
    </location>
</feature>
<dbReference type="SFLD" id="SFLDS00029">
    <property type="entry name" value="Radical_SAM"/>
    <property type="match status" value="1"/>
</dbReference>
<dbReference type="PROSITE" id="PS50011">
    <property type="entry name" value="PROTEIN_KINASE_DOM"/>
    <property type="match status" value="1"/>
</dbReference>
<keyword evidence="21" id="KW-1185">Reference proteome</keyword>
<dbReference type="GO" id="GO:0051539">
    <property type="term" value="F:4 iron, 4 sulfur cluster binding"/>
    <property type="evidence" value="ECO:0007669"/>
    <property type="project" value="InterPro"/>
</dbReference>
<dbReference type="SMART" id="SM00729">
    <property type="entry name" value="Elp3"/>
    <property type="match status" value="1"/>
</dbReference>
<dbReference type="InterPro" id="IPR004179">
    <property type="entry name" value="Sec63-dom"/>
</dbReference>
<dbReference type="InterPro" id="IPR001245">
    <property type="entry name" value="Ser-Thr/Tyr_kinase_cat_dom"/>
</dbReference>
<proteinExistence type="inferred from homology"/>
<dbReference type="SUPFAM" id="SSF102114">
    <property type="entry name" value="Radical SAM enzymes"/>
    <property type="match status" value="1"/>
</dbReference>
<feature type="binding site" evidence="13">
    <location>
        <position position="3595"/>
    </location>
    <ligand>
        <name>ATP</name>
        <dbReference type="ChEBI" id="CHEBI:30616"/>
    </ligand>
</feature>
<evidence type="ECO:0000313" key="21">
    <source>
        <dbReference type="Proteomes" id="UP000239899"/>
    </source>
</evidence>
<dbReference type="InterPro" id="IPR035892">
    <property type="entry name" value="C2_domain_sf"/>
</dbReference>
<protein>
    <recommendedName>
        <fullName evidence="4">Radical S-adenosyl methionine domain-containing protein 1, mitochondrial</fullName>
    </recommendedName>
    <alternativeName>
        <fullName evidence="10">Putative heme chaperone</fullName>
    </alternativeName>
</protein>
<evidence type="ECO:0000256" key="7">
    <source>
        <dbReference type="ARBA" id="ARBA00022801"/>
    </source>
</evidence>
<dbReference type="GO" id="GO:0005524">
    <property type="term" value="F:ATP binding"/>
    <property type="evidence" value="ECO:0007669"/>
    <property type="project" value="UniProtKB-UniRule"/>
</dbReference>
<dbReference type="STRING" id="3076.A0A2P6TFS6"/>
<dbReference type="SMART" id="SM00382">
    <property type="entry name" value="AAA"/>
    <property type="match status" value="2"/>
</dbReference>
<dbReference type="InterPro" id="IPR032675">
    <property type="entry name" value="LRR_dom_sf"/>
</dbReference>
<feature type="compositionally biased region" description="Basic residues" evidence="14">
    <location>
        <begin position="2823"/>
        <end position="2835"/>
    </location>
</feature>
<dbReference type="InterPro" id="IPR050474">
    <property type="entry name" value="Hel308_SKI2-like"/>
</dbReference>
<dbReference type="Gene3D" id="1.10.150.20">
    <property type="entry name" value="5' to 3' exonuclease, C-terminal subdomain"/>
    <property type="match status" value="1"/>
</dbReference>
<dbReference type="InterPro" id="IPR014001">
    <property type="entry name" value="Helicase_ATP-bd"/>
</dbReference>
<dbReference type="GO" id="GO:0005930">
    <property type="term" value="C:axoneme"/>
    <property type="evidence" value="ECO:0007669"/>
    <property type="project" value="UniProtKB-SubCell"/>
</dbReference>
<dbReference type="Pfam" id="PF00270">
    <property type="entry name" value="DEAD"/>
    <property type="match status" value="2"/>
</dbReference>
<reference evidence="20 21" key="1">
    <citation type="journal article" date="2018" name="Plant J.">
        <title>Genome sequences of Chlorella sorokiniana UTEX 1602 and Micractinium conductrix SAG 241.80: implications to maltose excretion by a green alga.</title>
        <authorList>
            <person name="Arriola M.B."/>
            <person name="Velmurugan N."/>
            <person name="Zhang Y."/>
            <person name="Plunkett M.H."/>
            <person name="Hondzo H."/>
            <person name="Barney B.M."/>
        </authorList>
    </citation>
    <scope>NUCLEOTIDE SEQUENCE [LARGE SCALE GENOMIC DNA]</scope>
    <source>
        <strain evidence="21">UTEX 1602</strain>
    </source>
</reference>
<keyword evidence="5" id="KW-0963">Cytoplasm</keyword>
<comment type="similarity">
    <text evidence="3">Belongs to the protein kinase superfamily. TKL Ser/Thr protein kinase family. ROCO subfamily.</text>
</comment>
<evidence type="ECO:0000256" key="5">
    <source>
        <dbReference type="ARBA" id="ARBA00022490"/>
    </source>
</evidence>
<dbReference type="FunFam" id="1.10.10.10:FF:000024">
    <property type="entry name" value="U5 small nuclear ribonucleoprotein helicase"/>
    <property type="match status" value="1"/>
</dbReference>
<evidence type="ECO:0000256" key="6">
    <source>
        <dbReference type="ARBA" id="ARBA00022741"/>
    </source>
</evidence>
<dbReference type="Pfam" id="PF00271">
    <property type="entry name" value="Helicase_C"/>
    <property type="match status" value="2"/>
</dbReference>
<evidence type="ECO:0000256" key="1">
    <source>
        <dbReference type="ARBA" id="ARBA00004430"/>
    </source>
</evidence>
<dbReference type="FunFam" id="3.40.50.300:FF:000102">
    <property type="entry name" value="RNA helicase, activating signal cointegrator 1"/>
    <property type="match status" value="1"/>
</dbReference>
<keyword evidence="8" id="KW-0347">Helicase</keyword>
<dbReference type="SMART" id="SM00490">
    <property type="entry name" value="HELICc"/>
    <property type="match status" value="2"/>
</dbReference>
<keyword evidence="6 13" id="KW-0547">Nucleotide-binding</keyword>
<feature type="domain" description="Helicase ATP-binding" evidence="17">
    <location>
        <begin position="556"/>
        <end position="743"/>
    </location>
</feature>
<dbReference type="InterPro" id="IPR004559">
    <property type="entry name" value="HemW-like"/>
</dbReference>
<feature type="region of interest" description="Disordered" evidence="14">
    <location>
        <begin position="2555"/>
        <end position="2574"/>
    </location>
</feature>
<dbReference type="Gene3D" id="3.80.10.10">
    <property type="entry name" value="Ribonuclease Inhibitor"/>
    <property type="match status" value="1"/>
</dbReference>
<dbReference type="FunFam" id="1.10.3380.10:FF:000001">
    <property type="entry name" value="U5 small nuclear ribonucleoprotein helicase"/>
    <property type="match status" value="1"/>
</dbReference>
<keyword evidence="15" id="KW-0812">Transmembrane</keyword>
<sequence>MGRGGGEGPGPAPMEVPRLSSMLRAALGSGALPGAGSGRGVSSSREAAPLQLPDLQQLLQQRGRLLEGRRRERADMQVSSARSELVAAVLGSWAGAPKAARDEFEKYIRASAHLLGGESSSEEVAAAATVAWRALMAHPPDTSRGRAPLAALAKARSVIEGVLGRVEDAPLLALAQQHAALQRWQQQFNPAGSTQAQQQLQAAKGKTPPPGFGARKTPAVPASGAAGGVLPAVPTLSLEEAVLAVCGVDAETAAAAYAAAAGEAADSSAARAALAAALAPKPPPRVATAAETAAVEAEVFGAKGRVLNAEAGARWLIQWCTKVTGGASGGDDTVATAVCRLLLSGRSDDEIAAELFDLLGDSVFEHIGELLQQRASVAANVRRLVTGFREADAAEKAAAAMPSYGSTVTVVSESQKLMHKLERKAQRRAAGKGGGSSAALKELGDEDADWVSAHGLLPLVEEEVERETAHMRLRLGDGVEFRIGEGSEGLMARGTLPKGTSRKTYKGYEEVKVPAVRPAAPPPGEELVEIEALPEWAQLAFAGYKTLNRIQSRIFQTAFTSNENMLVCAPTGAGKTNIAMLSVLREVGANMAASGVIQKADFKIVYVAPMKALAAEVTANFGKRLAPLGLSVRLSVRELTGDMQLSKKELAETQMIVTTPEKWDVITRKGGEVSVAATVRLLIIDEVHLLNDERGPVIETLVARTTRQVESSQSMIRIVGLSATLPNYRDVARFLGVNNDTGLFYFDASYRPVPLEMQFVGVSERNVLARLGIMDEVCYQKVTESLKRGFQAMVFVHSRKDTGKTARTLMLKAQQSGETNLFDCTLEEGFPYLQKEMKKSRNREIGELFEAGLGIHHAGMLRSDRSLMERAFAQGIIKVLCCTATLAWGVNLPAHTVIIKGTQLYNPQKGGFTDLGMLDVQQIFGRAGRPQYQDTGEGIIITTHDKLAHYLGMLTHQVPIESQFTAGLVDHLNAEIVLGTVTNVREASQWMSYTYLYTRMTQNPLAYGVAWEELSADPRLEGHRRKLITDAARELHNCHMARFDERSGNLYVTELGRVASHYYIRHSSILVFNEHLKPHMTEADVLSMIAQSSEFENLAVREEELPELDTLVREACQYEVKGGAENKQGKANVLLQAYISRARVDSFSLTADLMYVSQNAPRIARALFEICLRKGWSSAAELCLTMSKAFELRLWPDQHPLRQFEQQLSYELLRKLEDRNLTLDVLADMEPREIGSVLRHPAAGNQIAGCVASFPYLQMEAHLHPITRTVLRIQLNITPAFNWKDSVHGNALKWLVWVEDSANEHIYHSETWILTKKMMREGEQRLAFTVPIFEPLPSQYYIRIVSDQWLGAEALLVVSFKGLILPERHPPHTELLDLEPLPLSALGNPRYESLYRFSHFNPIQTQAFHTLYHTDHPVLLGAPTGSGKTISAELTMMRLFSQHPGQKVIYIAPLKALVIYIAPLKALVRERIKDWGQGFCRTLGKRMVELTGDYTPDMHALLAADIIHALLAADIIVCTPEKWDGISRNWQSRSYVRKVGLLIIDEIHLLGADRGPILEVIVSRMRYIAAQTARNIRFVGLSTALANAQDLADWLGITGPGLFNFKPSVRPVPLECHIQGYPGKFYCPRMATMNKPAYAAIQAHSPIKPVLIFVSSRRQTRLTALDLLAYAAADDRPRAFLHMTDHELEQHLALIKDASLRHTLQFGIGLHHAGLPDSDREVVERLYVEGKIQVLVATSTLAWGVNTPAHLVIIKGTEFYDAPTKRYVDYPITDVLQMMGRAGRPQFDRHGVAVIMVHEPKKSFYKKFLYEPFPVESSLPEQLADHFNAEVVAGTIKSQQDAVDYLTWTFFIRRLLQNPSYYDLESTDAEAVSAYLSAMVQGVLAELQDAGCLEVDEETGAVQSLAMGRIASFYYMRHQTMATFAQALGPGMDVQSLLPVLCAAAEYDELPVRHNEDRLNVVLNQSVRWPADSRTADDPHTKANLLLQAHLGRLPLPISDYVTDTKGALDNSLRILQSVVDISSDAGWLDTALAAMTLVQSLMQGRWYDDSSLLVLPHFTEAAAAQVAAAGLAHLPQLLQALRAGGKAKQAAAAAIEAAVGQREARDVLAVCERLPVVGVSWQAPAIVHRPAGDEDGSSSGSGSSASYSIEVELQRLGGKGGSRQSPPRVYAPRFPKVKEEGWWLVAGDTGSGELFAIKRVAFGQRTTTKLTFPAYTPGGRPLESVDLLLICDSYLGLDQQYTVGLGGSSAAGGSAAEALPLAARRLDTWQCTGLTPWEALPPSEDEASSDEEQQVIDWWARADAEQLAAGYAARRRQLEQTAHLVTHAELPYAYSDFRDQAQRRGGWQITQVVRVLPASLEGLTLDTWTEGEDLSKAEAKSLAAATSDALTRFPHLTALQLRVGALPKQAAAALAHLTGVIDFEFGRRRVQIDGLPLKICCYREEQQAGGGPPMWQQEAEAADLRRRSTIRWPAGPLQGWLRVIGASLPPGSTLQQLLQRLLPPAGLSFGMLELSKCRFTPSQCGACPPLGQVNELAVDYPRFLLDGYTAAQAEEFQQEGEPEPPPGGSPADLAQKEAIEPVLAALLDQMPALERLQLAAHLPEGGGVPGCIVQHSGLRYLDLGGAGYLKTLPLGPYLQSLETLLLDSQGFERLPRALAAATRCRYLSMELCYHMDITKKDVDEILGKMAALEELRLNKHESWNPISHPLPLLRYMRERLPNVRVVAMAGGGSGLTDDEGSEDEDSSWDREGGSGWDSGGSSSSEDGSSGRARAGSSRQAATATPKPARGHPAAKGRSKAGAAAKEKRKQPAKAKAAAAPKPKAKAKGKGKQGKGKQQQQQQQQARKSKRGHVGARAPAPGAGAGGGSGGRVPPRLAMQRLCLRFTWIGACLLLLALRPTSSRELAPSLPLAAAEEGSVPSRRLQQACEPWPLSFINTCNGTAEVTIRAQLAAPVEPGSEPCLNDASQAGEWCVRTVELGFKQQQLVFPQAQNASFQWYAEVTLNSARTRWWGGNRTNPQTPWFDSTSGQPCDPLPSADPRLSTCKPFRRVNAALENTTCADPKDKRPWEIQCNDLNTTCSTKLLVANNCSLDAGVLVYGALAENVQPGFCVNNSTRRGEWCLRNAGTYSAGTANTAGSYAFEGLYHTGLYTYAWVPRTNIQWRSNDTDLEGMFVDFNTGERCASPANGSCASFFQVSLDSSACGSTATWTLLVDLLQRQPGCKDVPFNTLNATFGDPLCAGWATKDFVTKPCPAACDFGELPDQCVGAVASQMIIKAKGLLPSNATLLNFVNAVLNACAAGEPVGVDAVAAVARDALSPYASCGPDAPTAVASSPCGLIDTKSLSSLVASGTADCQCYAVLKNISLDCYVDYFIGAGSLQAGMGSMDTKPVANVLKNMLSGFMSACEGQAESPAPSSTPQSPLPVNKTGSASSSNGSSAPVGAIVGGLVGAVAAVAVCVLLAVALRRRRRQRVQRATSARKAVDEFVCGSDGMISSKVTSSQALSLASSGSAGMPAALASDPLVSWILASQLGTRASHRSSTSAVRSLGSSGGSQVQAWEMDWADLQLQAAIGSGSYGKVYLAHWGTIPVAVKVLLVPGTAGANLAAPGAAQEALELALPPSALAELEAEAGLLASLRHPCCVNFFGLTRNPPALVTEYCSRGSVAELLDRARAEPAVAAELTWRRRLGVLLDAAVGMVYLHGHKPSPIIHRDLNKAMEDTAGGLSSSVAVTNPRWLAPELMRGEHATQASDMFAFGVVMWELLTWVRPWATTNPWQISSAVLAGRRLDVPDPAELPGPAPSSPGAFAAYVRLMQHCWAQAPADRPSFPEVVQTLRPISTDRLAWLRCAALLHSRAAATVAAGRCGHAARVAAAAPQAADGAASGYSSPQEEQPTAAYVHLPFCKRKCSYCDFPVIAVGRDQAQSGHWHDQMGAYVQLLLREMEASRRLNERPLQSVFFGGGTPSLLSLPLLEQLLQALDRRFGLASGAEISIEADPGTFDAARLRSYMGMGVSRVSVGVQSFQDELLALCGRAHDAADVFRAVEAVHAAGVPSWSLDLMSGLPQLTEEAWGRSLEQAIDAGPHHISTYDLQERACRTRCSGEGMPVEEGTPFARRYSPGEAPLPTDAAAAAMYCGAAEVLGGAGFEHYEVSNYALPGHRCRHNMVYWEGLPYYAFGMGAASYLEGRRFSRPKRLNAYRQWVEQYAGDGEAQDPQVAGSWLPRESGDDRLLDTVMLRLRLADGLDLRQLATQHAQGEEAADIVLHALQPHIARGWVLADRGAGWSSGSGGSGSGGGEGAVQRVRLADPQGFLVSNDIISDCFAAFDITSQDD</sequence>
<dbReference type="GO" id="GO:0016787">
    <property type="term" value="F:hydrolase activity"/>
    <property type="evidence" value="ECO:0007669"/>
    <property type="project" value="UniProtKB-KW"/>
</dbReference>
<evidence type="ECO:0000259" key="16">
    <source>
        <dbReference type="PROSITE" id="PS50011"/>
    </source>
</evidence>
<feature type="compositionally biased region" description="Low complexity" evidence="14">
    <location>
        <begin position="2760"/>
        <end position="2779"/>
    </location>
</feature>
<dbReference type="NCBIfam" id="TIGR00539">
    <property type="entry name" value="hemN_rel"/>
    <property type="match status" value="1"/>
</dbReference>
<dbReference type="PROSITE" id="PS51192">
    <property type="entry name" value="HELICASE_ATP_BIND_1"/>
    <property type="match status" value="2"/>
</dbReference>
<dbReference type="InterPro" id="IPR014756">
    <property type="entry name" value="Ig_E-set"/>
</dbReference>
<dbReference type="Gene3D" id="3.30.750.200">
    <property type="match status" value="1"/>
</dbReference>
<feature type="region of interest" description="Disordered" evidence="14">
    <location>
        <begin position="27"/>
        <end position="53"/>
    </location>
</feature>
<keyword evidence="7" id="KW-0378">Hydrolase</keyword>
<comment type="function">
    <text evidence="12">RNA helicase that plays an essential role in pre-mRNA splicing as component of the U5 snRNP and U4/U6-U5 tri-snRNP complexes. Involved in spliceosome assembly, activation and disassembly.</text>
</comment>
<evidence type="ECO:0000313" key="20">
    <source>
        <dbReference type="EMBL" id="PRW32957.1"/>
    </source>
</evidence>
<dbReference type="InterPro" id="IPR057842">
    <property type="entry name" value="WH_MER3"/>
</dbReference>
<dbReference type="Gene3D" id="1.10.10.10">
    <property type="entry name" value="Winged helix-like DNA-binding domain superfamily/Winged helix DNA-binding domain"/>
    <property type="match status" value="2"/>
</dbReference>
<evidence type="ECO:0000256" key="3">
    <source>
        <dbReference type="ARBA" id="ARBA00008171"/>
    </source>
</evidence>
<dbReference type="FunFam" id="1.10.10.10:FF:000012">
    <property type="entry name" value="U5 small nuclear ribonucleoprotein helicase"/>
    <property type="match status" value="1"/>
</dbReference>
<keyword evidence="15" id="KW-1133">Transmembrane helix</keyword>
<feature type="transmembrane region" description="Helical" evidence="15">
    <location>
        <begin position="3443"/>
        <end position="3467"/>
    </location>
</feature>
<evidence type="ECO:0000259" key="19">
    <source>
        <dbReference type="PROSITE" id="PS51918"/>
    </source>
</evidence>
<comment type="function">
    <text evidence="11">May be a heme chaperone, appears to bind heme. Homologous bacterial proteins do not have oxygen-independent coproporphyrinogen-III oxidase activity. Binds 1 [4Fe-4S] cluster. The cluster is coordinated with 3 cysteines and an exchangeable S-adenosyl-L-methionine.</text>
</comment>
<dbReference type="GO" id="GO:0004109">
    <property type="term" value="F:coproporphyrinogen oxidase activity"/>
    <property type="evidence" value="ECO:0007669"/>
    <property type="project" value="InterPro"/>
</dbReference>
<dbReference type="InterPro" id="IPR006638">
    <property type="entry name" value="Elp3/MiaA/NifB-like_rSAM"/>
</dbReference>
<dbReference type="FunFam" id="2.60.40.150:FF:000113">
    <property type="entry name" value="activating signal cointegrator 1 complex subunit 3"/>
    <property type="match status" value="1"/>
</dbReference>
<evidence type="ECO:0000256" key="14">
    <source>
        <dbReference type="SAM" id="MobiDB-lite"/>
    </source>
</evidence>
<evidence type="ECO:0000256" key="9">
    <source>
        <dbReference type="ARBA" id="ARBA00022840"/>
    </source>
</evidence>
<dbReference type="Proteomes" id="UP000239899">
    <property type="component" value="Unassembled WGS sequence"/>
</dbReference>
<evidence type="ECO:0000256" key="11">
    <source>
        <dbReference type="ARBA" id="ARBA00045130"/>
    </source>
</evidence>
<dbReference type="PANTHER" id="PTHR47961:SF13">
    <property type="entry name" value="ACTIVATING SIGNAL COINTEGRATOR 1 COMPLEX SUBUNIT 3"/>
    <property type="match status" value="1"/>
</dbReference>
<dbReference type="CDD" id="cd18795">
    <property type="entry name" value="SF2_C_Ski2"/>
    <property type="match status" value="2"/>
</dbReference>
<dbReference type="Pfam" id="PF02889">
    <property type="entry name" value="Sec63"/>
    <property type="match status" value="2"/>
</dbReference>
<dbReference type="GO" id="GO:0004386">
    <property type="term" value="F:helicase activity"/>
    <property type="evidence" value="ECO:0007669"/>
    <property type="project" value="UniProtKB-KW"/>
</dbReference>
<dbReference type="SUPFAM" id="SSF56112">
    <property type="entry name" value="Protein kinase-like (PK-like)"/>
    <property type="match status" value="1"/>
</dbReference>
<evidence type="ECO:0000256" key="8">
    <source>
        <dbReference type="ARBA" id="ARBA00022806"/>
    </source>
</evidence>
<feature type="compositionally biased region" description="Basic residues" evidence="14">
    <location>
        <begin position="2789"/>
        <end position="2799"/>
    </location>
</feature>
<dbReference type="SUPFAM" id="SSF158702">
    <property type="entry name" value="Sec63 N-terminal domain-like"/>
    <property type="match status" value="2"/>
</dbReference>
<dbReference type="InterPro" id="IPR011545">
    <property type="entry name" value="DEAD/DEAH_box_helicase_dom"/>
</dbReference>
<dbReference type="SFLD" id="SFLDF00562">
    <property type="entry name" value="HemN-like__clustered_with_heat"/>
    <property type="match status" value="1"/>
</dbReference>
<feature type="compositionally biased region" description="Acidic residues" evidence="14">
    <location>
        <begin position="2737"/>
        <end position="2747"/>
    </location>
</feature>
<feature type="region of interest" description="Disordered" evidence="14">
    <location>
        <begin position="188"/>
        <end position="214"/>
    </location>
</feature>
<evidence type="ECO:0000256" key="10">
    <source>
        <dbReference type="ARBA" id="ARBA00033094"/>
    </source>
</evidence>
<dbReference type="Gene3D" id="1.10.3380.10">
    <property type="entry name" value="Sec63 N-terminal domain-like domain"/>
    <property type="match status" value="2"/>
</dbReference>
<dbReference type="Pfam" id="PF23445">
    <property type="entry name" value="WHD_SNRNP200"/>
    <property type="match status" value="2"/>
</dbReference>
<name>A0A2P6TFS6_CHLSO</name>
<dbReference type="PROSITE" id="PS00107">
    <property type="entry name" value="PROTEIN_KINASE_ATP"/>
    <property type="match status" value="1"/>
</dbReference>
<dbReference type="InterPro" id="IPR036390">
    <property type="entry name" value="WH_DNA-bd_sf"/>
</dbReference>
<dbReference type="SMART" id="SM00973">
    <property type="entry name" value="Sec63"/>
    <property type="match status" value="2"/>
</dbReference>
<dbReference type="InterPro" id="IPR058240">
    <property type="entry name" value="rSAM_sf"/>
</dbReference>
<dbReference type="InterPro" id="IPR027417">
    <property type="entry name" value="P-loop_NTPase"/>
</dbReference>
<dbReference type="SUPFAM" id="SSF46785">
    <property type="entry name" value="Winged helix' DNA-binding domain"/>
    <property type="match status" value="2"/>
</dbReference>
<comment type="caution">
    <text evidence="20">The sequence shown here is derived from an EMBL/GenBank/DDBJ whole genome shotgun (WGS) entry which is preliminary data.</text>
</comment>
<accession>A0A2P6TFS6</accession>
<dbReference type="InterPro" id="IPR036388">
    <property type="entry name" value="WH-like_DNA-bd_sf"/>
</dbReference>
<feature type="compositionally biased region" description="Low complexity" evidence="14">
    <location>
        <begin position="2836"/>
        <end position="2846"/>
    </location>
</feature>
<comment type="similarity">
    <text evidence="2">Belongs to the anaerobic coproporphyrinogen-III oxidase family. HemW subfamily.</text>
</comment>
<dbReference type="GO" id="GO:0003676">
    <property type="term" value="F:nucleic acid binding"/>
    <property type="evidence" value="ECO:0007669"/>
    <property type="project" value="InterPro"/>
</dbReference>
<dbReference type="Pfam" id="PF04055">
    <property type="entry name" value="Radical_SAM"/>
    <property type="match status" value="1"/>
</dbReference>
<dbReference type="PROSITE" id="PS51918">
    <property type="entry name" value="RADICAL_SAM"/>
    <property type="match status" value="1"/>
</dbReference>
<feature type="compositionally biased region" description="Low complexity" evidence="14">
    <location>
        <begin position="40"/>
        <end position="53"/>
    </location>
</feature>
<dbReference type="EMBL" id="LHPG02000018">
    <property type="protein sequence ID" value="PRW32957.1"/>
    <property type="molecule type" value="Genomic_DNA"/>
</dbReference>
<dbReference type="SUPFAM" id="SSF52540">
    <property type="entry name" value="P-loop containing nucleoside triphosphate hydrolases"/>
    <property type="match status" value="4"/>
</dbReference>
<dbReference type="FunFam" id="3.40.50.300:FF:000254">
    <property type="entry name" value="U5 small nuclear ribonucleoprotein helicase"/>
    <property type="match status" value="1"/>
</dbReference>
<dbReference type="FunFam" id="3.40.50.300:FF:000231">
    <property type="entry name" value="Activating signal cointegrator 1 complex subunit 3"/>
    <property type="match status" value="1"/>
</dbReference>
<evidence type="ECO:0000256" key="4">
    <source>
        <dbReference type="ARBA" id="ARBA00014678"/>
    </source>
</evidence>
<dbReference type="Gene3D" id="3.40.50.300">
    <property type="entry name" value="P-loop containing nucleotide triphosphate hydrolases"/>
    <property type="match status" value="4"/>
</dbReference>
<dbReference type="FunFam" id="2.60.40.150:FF:000004">
    <property type="entry name" value="RNA helicase, activating signal cointegrator 1"/>
    <property type="match status" value="1"/>
</dbReference>